<evidence type="ECO:0000313" key="3">
    <source>
        <dbReference type="Proteomes" id="UP001218218"/>
    </source>
</evidence>
<dbReference type="AlphaFoldDB" id="A0AAD7EE83"/>
<evidence type="ECO:0000256" key="1">
    <source>
        <dbReference type="SAM" id="Phobius"/>
    </source>
</evidence>
<keyword evidence="3" id="KW-1185">Reference proteome</keyword>
<feature type="transmembrane region" description="Helical" evidence="1">
    <location>
        <begin position="142"/>
        <end position="162"/>
    </location>
</feature>
<proteinExistence type="predicted"/>
<name>A0AAD7EE83_9AGAR</name>
<feature type="transmembrane region" description="Helical" evidence="1">
    <location>
        <begin position="103"/>
        <end position="122"/>
    </location>
</feature>
<keyword evidence="1" id="KW-0812">Transmembrane</keyword>
<gene>
    <name evidence="2" type="ORF">DFH08DRAFT_895284</name>
</gene>
<reference evidence="2" key="1">
    <citation type="submission" date="2023-03" db="EMBL/GenBank/DDBJ databases">
        <title>Massive genome expansion in bonnet fungi (Mycena s.s.) driven by repeated elements and novel gene families across ecological guilds.</title>
        <authorList>
            <consortium name="Lawrence Berkeley National Laboratory"/>
            <person name="Harder C.B."/>
            <person name="Miyauchi S."/>
            <person name="Viragh M."/>
            <person name="Kuo A."/>
            <person name="Thoen E."/>
            <person name="Andreopoulos B."/>
            <person name="Lu D."/>
            <person name="Skrede I."/>
            <person name="Drula E."/>
            <person name="Henrissat B."/>
            <person name="Morin E."/>
            <person name="Kohler A."/>
            <person name="Barry K."/>
            <person name="LaButti K."/>
            <person name="Morin E."/>
            <person name="Salamov A."/>
            <person name="Lipzen A."/>
            <person name="Mereny Z."/>
            <person name="Hegedus B."/>
            <person name="Baldrian P."/>
            <person name="Stursova M."/>
            <person name="Weitz H."/>
            <person name="Taylor A."/>
            <person name="Grigoriev I.V."/>
            <person name="Nagy L.G."/>
            <person name="Martin F."/>
            <person name="Kauserud H."/>
        </authorList>
    </citation>
    <scope>NUCLEOTIDE SEQUENCE</scope>
    <source>
        <strain evidence="2">CBHHK002</strain>
    </source>
</reference>
<evidence type="ECO:0000313" key="2">
    <source>
        <dbReference type="EMBL" id="KAJ7314369.1"/>
    </source>
</evidence>
<protein>
    <submittedName>
        <fullName evidence="2">Uncharacterized protein</fullName>
    </submittedName>
</protein>
<keyword evidence="1" id="KW-0472">Membrane</keyword>
<keyword evidence="1" id="KW-1133">Transmembrane helix</keyword>
<dbReference type="EMBL" id="JARIHO010000067">
    <property type="protein sequence ID" value="KAJ7314369.1"/>
    <property type="molecule type" value="Genomic_DNA"/>
</dbReference>
<feature type="transmembrane region" description="Helical" evidence="1">
    <location>
        <begin position="72"/>
        <end position="91"/>
    </location>
</feature>
<feature type="transmembrane region" description="Helical" evidence="1">
    <location>
        <begin position="174"/>
        <end position="200"/>
    </location>
</feature>
<accession>A0AAD7EE83</accession>
<dbReference type="Proteomes" id="UP001218218">
    <property type="component" value="Unassembled WGS sequence"/>
</dbReference>
<sequence>MIILADEYCKQLALEQIPYVQVRMNLYNSFTRFEPGASHGCPHTCAQCSSDSEKSVSALHVREPRMSWGRKLSYCATCISSSIVVLSLVQFFATVHRNRLTGIFQFIVALHSVLTSLLLMILLRLGRIKGSQHRLSRAISQIYVLCGLGLTWIVFACSLAALNENVCRRDSAVVCFLFVIEHILCWALVIAVFGTAYAIYHRAVSLHGHRLVPVPDPSSPVAAWRLAHISDSGGHKKNPHSG</sequence>
<comment type="caution">
    <text evidence="2">The sequence shown here is derived from an EMBL/GenBank/DDBJ whole genome shotgun (WGS) entry which is preliminary data.</text>
</comment>
<organism evidence="2 3">
    <name type="scientific">Mycena albidolilacea</name>
    <dbReference type="NCBI Taxonomy" id="1033008"/>
    <lineage>
        <taxon>Eukaryota</taxon>
        <taxon>Fungi</taxon>
        <taxon>Dikarya</taxon>
        <taxon>Basidiomycota</taxon>
        <taxon>Agaricomycotina</taxon>
        <taxon>Agaricomycetes</taxon>
        <taxon>Agaricomycetidae</taxon>
        <taxon>Agaricales</taxon>
        <taxon>Marasmiineae</taxon>
        <taxon>Mycenaceae</taxon>
        <taxon>Mycena</taxon>
    </lineage>
</organism>